<evidence type="ECO:0000256" key="13">
    <source>
        <dbReference type="PIRSR" id="PIRSR006468-1"/>
    </source>
</evidence>
<dbReference type="EMBL" id="CP064936">
    <property type="protein sequence ID" value="QQA00372.1"/>
    <property type="molecule type" value="Genomic_DNA"/>
</dbReference>
<comment type="catalytic activity">
    <reaction evidence="11 16">
        <text>L-isoleucine + 2-oxoglutarate = (S)-3-methyl-2-oxopentanoate + L-glutamate</text>
        <dbReference type="Rhea" id="RHEA:24801"/>
        <dbReference type="ChEBI" id="CHEBI:16810"/>
        <dbReference type="ChEBI" id="CHEBI:29985"/>
        <dbReference type="ChEBI" id="CHEBI:35146"/>
        <dbReference type="ChEBI" id="CHEBI:58045"/>
        <dbReference type="EC" id="2.6.1.42"/>
    </reaction>
</comment>
<organism evidence="17 18">
    <name type="scientific">Treponema peruense</name>
    <dbReference type="NCBI Taxonomy" id="2787628"/>
    <lineage>
        <taxon>Bacteria</taxon>
        <taxon>Pseudomonadati</taxon>
        <taxon>Spirochaetota</taxon>
        <taxon>Spirochaetia</taxon>
        <taxon>Spirochaetales</taxon>
        <taxon>Treponemataceae</taxon>
        <taxon>Treponema</taxon>
    </lineage>
</organism>
<keyword evidence="16" id="KW-0100">Branched-chain amino acid biosynthesis</keyword>
<keyword evidence="18" id="KW-1185">Reference proteome</keyword>
<dbReference type="InterPro" id="IPR043132">
    <property type="entry name" value="BCAT-like_C"/>
</dbReference>
<evidence type="ECO:0000256" key="3">
    <source>
        <dbReference type="ARBA" id="ARBA00004824"/>
    </source>
</evidence>
<evidence type="ECO:0000313" key="17">
    <source>
        <dbReference type="EMBL" id="QQA00372.1"/>
    </source>
</evidence>
<comment type="pathway">
    <text evidence="4">Amino-acid biosynthesis; L-valine biosynthesis; L-valine from pyruvate: step 4/4.</text>
</comment>
<dbReference type="PANTHER" id="PTHR42825">
    <property type="entry name" value="AMINO ACID AMINOTRANSFERASE"/>
    <property type="match status" value="1"/>
</dbReference>
<dbReference type="RefSeq" id="WP_177527565.1">
    <property type="nucleotide sequence ID" value="NZ_CBCSHE010000001.1"/>
</dbReference>
<name>A0A7T3V499_9SPIR</name>
<evidence type="ECO:0000256" key="6">
    <source>
        <dbReference type="ARBA" id="ARBA00009320"/>
    </source>
</evidence>
<dbReference type="InterPro" id="IPR043131">
    <property type="entry name" value="BCAT-like_N"/>
</dbReference>
<dbReference type="KEGG" id="tper:IWA51_08820"/>
<comment type="catalytic activity">
    <reaction evidence="10 16">
        <text>L-valine + 2-oxoglutarate = 3-methyl-2-oxobutanoate + L-glutamate</text>
        <dbReference type="Rhea" id="RHEA:24813"/>
        <dbReference type="ChEBI" id="CHEBI:11851"/>
        <dbReference type="ChEBI" id="CHEBI:16810"/>
        <dbReference type="ChEBI" id="CHEBI:29985"/>
        <dbReference type="ChEBI" id="CHEBI:57762"/>
        <dbReference type="EC" id="2.6.1.42"/>
    </reaction>
</comment>
<dbReference type="UniPathway" id="UPA00048">
    <property type="reaction ID" value="UER00073"/>
</dbReference>
<evidence type="ECO:0000256" key="15">
    <source>
        <dbReference type="RuleBase" id="RU004516"/>
    </source>
</evidence>
<dbReference type="CDD" id="cd01557">
    <property type="entry name" value="BCAT_beta_family"/>
    <property type="match status" value="1"/>
</dbReference>
<dbReference type="GO" id="GO:0004084">
    <property type="term" value="F:branched-chain-amino-acid transaminase activity"/>
    <property type="evidence" value="ECO:0007669"/>
    <property type="project" value="UniProtKB-EC"/>
</dbReference>
<evidence type="ECO:0000256" key="10">
    <source>
        <dbReference type="ARBA" id="ARBA00048212"/>
    </source>
</evidence>
<gene>
    <name evidence="17" type="ORF">IWA51_08820</name>
</gene>
<comment type="catalytic activity">
    <reaction evidence="12 16">
        <text>L-leucine + 2-oxoglutarate = 4-methyl-2-oxopentanoate + L-glutamate</text>
        <dbReference type="Rhea" id="RHEA:18321"/>
        <dbReference type="ChEBI" id="CHEBI:16810"/>
        <dbReference type="ChEBI" id="CHEBI:17865"/>
        <dbReference type="ChEBI" id="CHEBI:29985"/>
        <dbReference type="ChEBI" id="CHEBI:57427"/>
        <dbReference type="EC" id="2.6.1.42"/>
    </reaction>
</comment>
<dbReference type="InterPro" id="IPR001544">
    <property type="entry name" value="Aminotrans_IV"/>
</dbReference>
<dbReference type="AlphaFoldDB" id="A0A7T3V499"/>
<evidence type="ECO:0000256" key="11">
    <source>
        <dbReference type="ARBA" id="ARBA00048798"/>
    </source>
</evidence>
<evidence type="ECO:0000256" key="12">
    <source>
        <dbReference type="ARBA" id="ARBA00049229"/>
    </source>
</evidence>
<dbReference type="GO" id="GO:0009099">
    <property type="term" value="P:L-valine biosynthetic process"/>
    <property type="evidence" value="ECO:0007669"/>
    <property type="project" value="UniProtKB-UniPathway"/>
</dbReference>
<reference evidence="17 18" key="1">
    <citation type="submission" date="2020-11" db="EMBL/GenBank/DDBJ databases">
        <title>Treponema Peruensis nv. sp., first commensal Treponema isolated from human feces.</title>
        <authorList>
            <person name="Belkhou C."/>
            <person name="Raes J."/>
        </authorList>
    </citation>
    <scope>NUCLEOTIDE SEQUENCE [LARGE SCALE GENOMIC DNA]</scope>
    <source>
        <strain evidence="17 18">RCC2812</strain>
    </source>
</reference>
<dbReference type="UniPathway" id="UPA00049">
    <property type="reaction ID" value="UER00062"/>
</dbReference>
<dbReference type="GO" id="GO:0009097">
    <property type="term" value="P:isoleucine biosynthetic process"/>
    <property type="evidence" value="ECO:0007669"/>
    <property type="project" value="UniProtKB-UniPathway"/>
</dbReference>
<dbReference type="Gene3D" id="3.20.10.10">
    <property type="entry name" value="D-amino Acid Aminotransferase, subunit A, domain 2"/>
    <property type="match status" value="1"/>
</dbReference>
<dbReference type="SUPFAM" id="SSF56752">
    <property type="entry name" value="D-aminoacid aminotransferase-like PLP-dependent enzymes"/>
    <property type="match status" value="1"/>
</dbReference>
<evidence type="ECO:0000256" key="9">
    <source>
        <dbReference type="ARBA" id="ARBA00022898"/>
    </source>
</evidence>
<proteinExistence type="inferred from homology"/>
<comment type="pathway">
    <text evidence="3">Amino-acid biosynthesis; L-isoleucine biosynthesis; L-isoleucine from 2-oxobutanoate: step 4/4.</text>
</comment>
<dbReference type="Pfam" id="PF01063">
    <property type="entry name" value="Aminotran_4"/>
    <property type="match status" value="1"/>
</dbReference>
<comment type="function">
    <text evidence="2">Acts on leucine, isoleucine and valine.</text>
</comment>
<keyword evidence="7 16" id="KW-0032">Aminotransferase</keyword>
<evidence type="ECO:0000256" key="5">
    <source>
        <dbReference type="ARBA" id="ARBA00005072"/>
    </source>
</evidence>
<evidence type="ECO:0000256" key="7">
    <source>
        <dbReference type="ARBA" id="ARBA00022576"/>
    </source>
</evidence>
<dbReference type="UniPathway" id="UPA00047">
    <property type="reaction ID" value="UER00058"/>
</dbReference>
<dbReference type="InterPro" id="IPR005786">
    <property type="entry name" value="B_amino_transII"/>
</dbReference>
<dbReference type="PIRSF" id="PIRSF006468">
    <property type="entry name" value="BCAT1"/>
    <property type="match status" value="1"/>
</dbReference>
<evidence type="ECO:0000256" key="8">
    <source>
        <dbReference type="ARBA" id="ARBA00022679"/>
    </source>
</evidence>
<dbReference type="InterPro" id="IPR036038">
    <property type="entry name" value="Aminotransferase-like"/>
</dbReference>
<comment type="cofactor">
    <cofactor evidence="1 15">
        <name>pyridoxal 5'-phosphate</name>
        <dbReference type="ChEBI" id="CHEBI:597326"/>
    </cofactor>
</comment>
<evidence type="ECO:0000313" key="18">
    <source>
        <dbReference type="Proteomes" id="UP000595224"/>
    </source>
</evidence>
<evidence type="ECO:0000256" key="1">
    <source>
        <dbReference type="ARBA" id="ARBA00001933"/>
    </source>
</evidence>
<comment type="pathway">
    <text evidence="5">Amino-acid biosynthesis; L-leucine biosynthesis; L-leucine from 3-methyl-2-oxobutanoate: step 4/4.</text>
</comment>
<comment type="similarity">
    <text evidence="6 14">Belongs to the class-IV pyridoxal-phosphate-dependent aminotransferase family.</text>
</comment>
<feature type="modified residue" description="N6-(pyridoxal phosphate)lysine" evidence="13">
    <location>
        <position position="206"/>
    </location>
</feature>
<dbReference type="InterPro" id="IPR018300">
    <property type="entry name" value="Aminotrans_IV_CS"/>
</dbReference>
<dbReference type="FunFam" id="3.20.10.10:FF:000002">
    <property type="entry name" value="D-alanine aminotransferase"/>
    <property type="match status" value="1"/>
</dbReference>
<dbReference type="Gene3D" id="3.30.470.10">
    <property type="match status" value="1"/>
</dbReference>
<keyword evidence="9 15" id="KW-0663">Pyridoxal phosphate</keyword>
<dbReference type="InterPro" id="IPR033939">
    <property type="entry name" value="BCAT_family"/>
</dbReference>
<protein>
    <recommendedName>
        <fullName evidence="16">Branched-chain-amino-acid aminotransferase</fullName>
        <ecNumber evidence="16">2.6.1.42</ecNumber>
    </recommendedName>
</protein>
<keyword evidence="16" id="KW-0028">Amino-acid biosynthesis</keyword>
<dbReference type="GO" id="GO:0009098">
    <property type="term" value="P:L-leucine biosynthetic process"/>
    <property type="evidence" value="ECO:0007669"/>
    <property type="project" value="UniProtKB-UniPathway"/>
</dbReference>
<evidence type="ECO:0000256" key="2">
    <source>
        <dbReference type="ARBA" id="ARBA00003109"/>
    </source>
</evidence>
<keyword evidence="8 16" id="KW-0808">Transferase</keyword>
<sequence>MAFGLNLYPITYIARYNPDTKAWDEEWLEADHVTFDELMAMNEDERKKILDNRNQMGIPTVTYTSQYAYGCFEGMKGFPTKDGGVAIFRPDQNAARFANSMRGLYCPAFPEEQFVKASVEFVRRNAELGYVPKYNPDWEKTDYADAESIYMRPFMNSEGAIGVGCSKAPYVVICATTVSAYFKKGLDGAVITDRVRATPRGTGYIKCASNYVISAIAKKEAEERGFVECVYLDAVEHKYFQEGSSCNIFFVLKDGTLVTPELGDTILPGITRKSVIALAKECGIKVEERKVSVKEVQKKAVECFVTGTAAGISPMSSLTDLNGKKVVFGDGTEGPIAKKLQHLLKGRQYGLLEDPNKWDTVVVPGNK</sequence>
<dbReference type="Proteomes" id="UP000595224">
    <property type="component" value="Chromosome"/>
</dbReference>
<evidence type="ECO:0000256" key="16">
    <source>
        <dbReference type="RuleBase" id="RU004517"/>
    </source>
</evidence>
<dbReference type="PROSITE" id="PS00770">
    <property type="entry name" value="AA_TRANSFER_CLASS_4"/>
    <property type="match status" value="1"/>
</dbReference>
<evidence type="ECO:0000256" key="14">
    <source>
        <dbReference type="RuleBase" id="RU004106"/>
    </source>
</evidence>
<evidence type="ECO:0000256" key="4">
    <source>
        <dbReference type="ARBA" id="ARBA00004931"/>
    </source>
</evidence>
<accession>A0A7T3V499</accession>
<dbReference type="EC" id="2.6.1.42" evidence="16"/>
<dbReference type="PANTHER" id="PTHR42825:SF2">
    <property type="entry name" value="BRANCHED-CHAIN-AMINO-ACID AMINOTRANSFERASE 3, CHLOROPLASTIC-RELATED"/>
    <property type="match status" value="1"/>
</dbReference>